<proteinExistence type="predicted"/>
<comment type="caution">
    <text evidence="1">The sequence shown here is derived from an EMBL/GenBank/DDBJ whole genome shotgun (WGS) entry which is preliminary data.</text>
</comment>
<organism evidence="1 2">
    <name type="scientific">Dreissena polymorpha</name>
    <name type="common">Zebra mussel</name>
    <name type="synonym">Mytilus polymorpha</name>
    <dbReference type="NCBI Taxonomy" id="45954"/>
    <lineage>
        <taxon>Eukaryota</taxon>
        <taxon>Metazoa</taxon>
        <taxon>Spiralia</taxon>
        <taxon>Lophotrochozoa</taxon>
        <taxon>Mollusca</taxon>
        <taxon>Bivalvia</taxon>
        <taxon>Autobranchia</taxon>
        <taxon>Heteroconchia</taxon>
        <taxon>Euheterodonta</taxon>
        <taxon>Imparidentia</taxon>
        <taxon>Neoheterodontei</taxon>
        <taxon>Myida</taxon>
        <taxon>Dreissenoidea</taxon>
        <taxon>Dreissenidae</taxon>
        <taxon>Dreissena</taxon>
    </lineage>
</organism>
<reference evidence="1" key="1">
    <citation type="journal article" date="2019" name="bioRxiv">
        <title>The Genome of the Zebra Mussel, Dreissena polymorpha: A Resource for Invasive Species Research.</title>
        <authorList>
            <person name="McCartney M.A."/>
            <person name="Auch B."/>
            <person name="Kono T."/>
            <person name="Mallez S."/>
            <person name="Zhang Y."/>
            <person name="Obille A."/>
            <person name="Becker A."/>
            <person name="Abrahante J.E."/>
            <person name="Garbe J."/>
            <person name="Badalamenti J.P."/>
            <person name="Herman A."/>
            <person name="Mangelson H."/>
            <person name="Liachko I."/>
            <person name="Sullivan S."/>
            <person name="Sone E.D."/>
            <person name="Koren S."/>
            <person name="Silverstein K.A.T."/>
            <person name="Beckman K.B."/>
            <person name="Gohl D.M."/>
        </authorList>
    </citation>
    <scope>NUCLEOTIDE SEQUENCE</scope>
    <source>
        <strain evidence="1">Duluth1</strain>
        <tissue evidence="1">Whole animal</tissue>
    </source>
</reference>
<reference evidence="1" key="2">
    <citation type="submission" date="2020-11" db="EMBL/GenBank/DDBJ databases">
        <authorList>
            <person name="McCartney M.A."/>
            <person name="Auch B."/>
            <person name="Kono T."/>
            <person name="Mallez S."/>
            <person name="Becker A."/>
            <person name="Gohl D.M."/>
            <person name="Silverstein K.A.T."/>
            <person name="Koren S."/>
            <person name="Bechman K.B."/>
            <person name="Herman A."/>
            <person name="Abrahante J.E."/>
            <person name="Garbe J."/>
        </authorList>
    </citation>
    <scope>NUCLEOTIDE SEQUENCE</scope>
    <source>
        <strain evidence="1">Duluth1</strain>
        <tissue evidence="1">Whole animal</tissue>
    </source>
</reference>
<evidence type="ECO:0000313" key="1">
    <source>
        <dbReference type="EMBL" id="KAH3768886.1"/>
    </source>
</evidence>
<name>A0A9D4DWG4_DREPO</name>
<keyword evidence="2" id="KW-1185">Reference proteome</keyword>
<dbReference type="EMBL" id="JAIWYP010000009">
    <property type="protein sequence ID" value="KAH3768886.1"/>
    <property type="molecule type" value="Genomic_DNA"/>
</dbReference>
<gene>
    <name evidence="1" type="ORF">DPMN_170103</name>
</gene>
<dbReference type="Proteomes" id="UP000828390">
    <property type="component" value="Unassembled WGS sequence"/>
</dbReference>
<protein>
    <submittedName>
        <fullName evidence="1">Uncharacterized protein</fullName>
    </submittedName>
</protein>
<evidence type="ECO:0000313" key="2">
    <source>
        <dbReference type="Proteomes" id="UP000828390"/>
    </source>
</evidence>
<dbReference type="AlphaFoldDB" id="A0A9D4DWG4"/>
<accession>A0A9D4DWG4</accession>
<sequence length="52" mass="5883">MDERVTVVGVRPGGTDVQMEVYGTHRQRQPSAARYVHHTVQHLHHGHATVDK</sequence>